<dbReference type="EMBL" id="BEXD01003970">
    <property type="protein sequence ID" value="GBC04845.1"/>
    <property type="molecule type" value="Genomic_DNA"/>
</dbReference>
<evidence type="ECO:0000313" key="1">
    <source>
        <dbReference type="EMBL" id="GBC04845.1"/>
    </source>
</evidence>
<comment type="caution">
    <text evidence="1">The sequence shown here is derived from an EMBL/GenBank/DDBJ whole genome shotgun (WGS) entry which is preliminary data.</text>
</comment>
<reference evidence="2" key="2">
    <citation type="submission" date="2019-10" db="EMBL/GenBank/DDBJ databases">
        <title>Conservation and host-specific expression of non-tandemly repeated heterogenous ribosome RNA gene in arbuscular mycorrhizal fungi.</title>
        <authorList>
            <person name="Maeda T."/>
            <person name="Kobayashi Y."/>
            <person name="Nakagawa T."/>
            <person name="Ezawa T."/>
            <person name="Yamaguchi K."/>
            <person name="Bino T."/>
            <person name="Nishimoto Y."/>
            <person name="Shigenobu S."/>
            <person name="Kawaguchi M."/>
        </authorList>
    </citation>
    <scope>NUCLEOTIDE SEQUENCE</scope>
    <source>
        <strain evidence="2">HR1</strain>
    </source>
</reference>
<dbReference type="OrthoDB" id="10434261at2759"/>
<keyword evidence="3" id="KW-1185">Reference proteome</keyword>
<sequence>MEPVNIKIYIQELERFQKKHLKAFKADSLILPESSFSLLSSEERRELSKIYFNLVKSIIENGTTSEEPQALDYLNTSIRLDATCNKGAYAMIAKICAINNDIIGAYANILISVALGETSRDDEFFIQQCKRMLFPTPEVIKKHNQPEDVLHDLLKFKDVVLVLEPGTYNYNHDVDRNGEQKHRYHWNWRGDHKEFWPRCISR</sequence>
<reference evidence="1 3" key="1">
    <citation type="submission" date="2017-11" db="EMBL/GenBank/DDBJ databases">
        <title>The genome of Rhizophagus clarus HR1 reveals common genetic basis of auxotrophy among arbuscular mycorrhizal fungi.</title>
        <authorList>
            <person name="Kobayashi Y."/>
        </authorList>
    </citation>
    <scope>NUCLEOTIDE SEQUENCE [LARGE SCALE GENOMIC DNA]</scope>
    <source>
        <strain evidence="1 3">HR1</strain>
    </source>
</reference>
<dbReference type="Proteomes" id="UP000615446">
    <property type="component" value="Unassembled WGS sequence"/>
</dbReference>
<accession>A0A2Z6S200</accession>
<protein>
    <submittedName>
        <fullName evidence="1">Uncharacterized protein</fullName>
    </submittedName>
</protein>
<organism evidence="1 3">
    <name type="scientific">Rhizophagus clarus</name>
    <dbReference type="NCBI Taxonomy" id="94130"/>
    <lineage>
        <taxon>Eukaryota</taxon>
        <taxon>Fungi</taxon>
        <taxon>Fungi incertae sedis</taxon>
        <taxon>Mucoromycota</taxon>
        <taxon>Glomeromycotina</taxon>
        <taxon>Glomeromycetes</taxon>
        <taxon>Glomerales</taxon>
        <taxon>Glomeraceae</taxon>
        <taxon>Rhizophagus</taxon>
    </lineage>
</organism>
<gene>
    <name evidence="2" type="ORF">RCL2_001926700</name>
    <name evidence="1" type="ORF">RclHR1_00590031</name>
</gene>
<proteinExistence type="predicted"/>
<evidence type="ECO:0000313" key="2">
    <source>
        <dbReference type="EMBL" id="GES92490.1"/>
    </source>
</evidence>
<dbReference type="EMBL" id="BLAL01000215">
    <property type="protein sequence ID" value="GES92490.1"/>
    <property type="molecule type" value="Genomic_DNA"/>
</dbReference>
<dbReference type="Proteomes" id="UP000247702">
    <property type="component" value="Unassembled WGS sequence"/>
</dbReference>
<dbReference type="AlphaFoldDB" id="A0A2Z6S200"/>
<name>A0A2Z6S200_9GLOM</name>
<evidence type="ECO:0000313" key="3">
    <source>
        <dbReference type="Proteomes" id="UP000247702"/>
    </source>
</evidence>